<dbReference type="PANTHER" id="PTHR16121:SF2">
    <property type="entry name" value="CAP-SPECIFIC MRNA (NUCLEOSIDE-2'-O-)-METHYLTRANSFERASE 2"/>
    <property type="match status" value="1"/>
</dbReference>
<dbReference type="AlphaFoldDB" id="A0A1A8VIP6"/>
<dbReference type="GO" id="GO:0005737">
    <property type="term" value="C:cytoplasm"/>
    <property type="evidence" value="ECO:0007669"/>
    <property type="project" value="TreeGrafter"/>
</dbReference>
<proteinExistence type="predicted"/>
<dbReference type="GO" id="GO:0004483">
    <property type="term" value="F:methyltransferase cap1 activity"/>
    <property type="evidence" value="ECO:0007669"/>
    <property type="project" value="TreeGrafter"/>
</dbReference>
<dbReference type="GO" id="GO:0006370">
    <property type="term" value="P:7-methylguanosine mRNA capping"/>
    <property type="evidence" value="ECO:0007669"/>
    <property type="project" value="TreeGrafter"/>
</dbReference>
<dbReference type="Proteomes" id="UP000078560">
    <property type="component" value="Unassembled WGS sequence"/>
</dbReference>
<sequence>MTSKEKKKGKTMKRKRMTMNHIFTFETNLNDIFAGDDIKKSERSCDYCVKRRRVCKCDTIKRELGSEESKDLEELLELKKYYDEICGKIVDKYKDGVNRFEYDKDIVMYIKNNKINDEIECEDWLYFYELLKERKILERCIDTKQKSDVISLNTFHLDEEANFISCLNYYIKVKNYTHVQHNWMGMSINPFNEYGNRNYVSHSHLDRIYWEEDNEGKSHGSMKNFNSNMGNVSYSNENCDSTNPLGDDKKFHPLYYFSYIQDNERWITGINNSGNILHLENIDYVWNKTVRENSKKIKLFQLITTNCVRNNDMDYDKIKKDIYNENLVRENLEIERILCLSQLVCALGMINIGGCFIMKMKLSFDNFLLSVFAILSICFKKVEVYRPSCCYLRNIVFLIGIQFNGITSIFLSSLNNWVQLAQRELILYWDNKFSNSICKNITEKRKYKCLNHSLIPRKWIKNTFFNEYKNCINHFIDYLIYYLKKCINVLNTNLIKKNIENTKKTYMSQFFEENNIVDIRKKDKLLPKLVDNLYFDDGKVLYTESLKEKFNIENGTTYELGNNKKANDFNLTNVTLRTARMSHNSDTSFISHNSEDYALFNSRHFSKVKNSLLPPNADVKEIFFENTYDVNTHLSDNNIEKYKKQITALLKRIEFNKNGRDKLERRGLFALDEDIVKKRIFSADKNFLLKYEKEFDNMLKKQAYFTNKNWFKSYLQMDVSHFENPLYLSKTVFKAILKCRYYLYYNGCDMHINSLKQIIKQYEPLTTSYINYELHSNVIDCLLVLKNCASLDLFEDSHFLQNFLVISKERIIFDFFSKFEHGSVVSFCDTISTGSGEGEDNGTHVDVENLYEKRTPYKVFSELLIEKLKGKNVCPFVYIDLSTIFPNYVHVVEKELKVKNYFVSSLIIAFNYLKKSGNMIIRLSTALTFFTAGLLYLLFCAFERVDFFLPPTCDDINLDFYIYCFSFNEYYIYRHYVQYIWDALTCNQHIDEKAHCGMVGGESSSVTCGSNRVGRVAGEMQESCTKRRKSEIYFSVPIYFVMNKNFVLFVKKFNSFYFKQHISACLNFMKEPKYFSHDKSLIKCLLTHFFRAYILRGKSFGHVYKSLAFNYDGFDEKKGDDSDDDEEEEDGEGEDDSSSKVGADFGTGLYEETRIGDLRGTGRCDNQNKHEGGEEDNENRDSFKTLFDLKKKEDMRNVKNDFSYSSSESNYSMIYEYENVPSEISISETAWDSS</sequence>
<reference evidence="4" key="1">
    <citation type="submission" date="2016-05" db="EMBL/GenBank/DDBJ databases">
        <authorList>
            <person name="Naeem Raeece"/>
        </authorList>
    </citation>
    <scope>NUCLEOTIDE SEQUENCE [LARGE SCALE GENOMIC DNA]</scope>
</reference>
<evidence type="ECO:0000313" key="4">
    <source>
        <dbReference type="Proteomes" id="UP000078560"/>
    </source>
</evidence>
<dbReference type="GO" id="GO:0005634">
    <property type="term" value="C:nucleus"/>
    <property type="evidence" value="ECO:0007669"/>
    <property type="project" value="TreeGrafter"/>
</dbReference>
<dbReference type="PANTHER" id="PTHR16121">
    <property type="entry name" value="CAP-SPECIFIC MRNA (NUCLEOSIDE-2'-O-)-METHYLTRANSFERASE 1-RELATED"/>
    <property type="match status" value="1"/>
</dbReference>
<evidence type="ECO:0000256" key="1">
    <source>
        <dbReference type="SAM" id="MobiDB-lite"/>
    </source>
</evidence>
<feature type="region of interest" description="Disordered" evidence="1">
    <location>
        <begin position="1117"/>
        <end position="1144"/>
    </location>
</feature>
<name>A0A1A8VIP6_PLAOA</name>
<keyword evidence="2" id="KW-1133">Transmembrane helix</keyword>
<feature type="transmembrane region" description="Helical" evidence="2">
    <location>
        <begin position="920"/>
        <end position="939"/>
    </location>
</feature>
<evidence type="ECO:0000256" key="2">
    <source>
        <dbReference type="SAM" id="Phobius"/>
    </source>
</evidence>
<protein>
    <submittedName>
        <fullName evidence="3">Uncharacterized protein</fullName>
    </submittedName>
</protein>
<evidence type="ECO:0000313" key="3">
    <source>
        <dbReference type="EMBL" id="SBS80057.1"/>
    </source>
</evidence>
<feature type="compositionally biased region" description="Basic and acidic residues" evidence="1">
    <location>
        <begin position="1158"/>
        <end position="1172"/>
    </location>
</feature>
<organism evidence="3 4">
    <name type="scientific">Plasmodium ovale curtisi</name>
    <dbReference type="NCBI Taxonomy" id="864141"/>
    <lineage>
        <taxon>Eukaryota</taxon>
        <taxon>Sar</taxon>
        <taxon>Alveolata</taxon>
        <taxon>Apicomplexa</taxon>
        <taxon>Aconoidasida</taxon>
        <taxon>Haemosporida</taxon>
        <taxon>Plasmodiidae</taxon>
        <taxon>Plasmodium</taxon>
        <taxon>Plasmodium (Plasmodium)</taxon>
    </lineage>
</organism>
<gene>
    <name evidence="3" type="ORF">POVCU2_0002510</name>
</gene>
<accession>A0A1A8VIP6</accession>
<dbReference type="EMBL" id="FLQU01000033">
    <property type="protein sequence ID" value="SBS80057.1"/>
    <property type="molecule type" value="Genomic_DNA"/>
</dbReference>
<keyword evidence="2" id="KW-0472">Membrane</keyword>
<feature type="compositionally biased region" description="Acidic residues" evidence="1">
    <location>
        <begin position="1121"/>
        <end position="1136"/>
    </location>
</feature>
<feature type="region of interest" description="Disordered" evidence="1">
    <location>
        <begin position="1158"/>
        <end position="1182"/>
    </location>
</feature>
<dbReference type="InterPro" id="IPR050851">
    <property type="entry name" value="mRNA_Cap_2O-Ribose_MeTrfase"/>
</dbReference>
<keyword evidence="2" id="KW-0812">Transmembrane</keyword>
<dbReference type="Gene3D" id="3.40.50.12760">
    <property type="match status" value="2"/>
</dbReference>